<dbReference type="PROSITE" id="PS51192">
    <property type="entry name" value="HELICASE_ATP_BIND_1"/>
    <property type="match status" value="1"/>
</dbReference>
<dbReference type="InterPro" id="IPR001650">
    <property type="entry name" value="Helicase_C-like"/>
</dbReference>
<dbReference type="SMART" id="SM00490">
    <property type="entry name" value="HELICc"/>
    <property type="match status" value="1"/>
</dbReference>
<evidence type="ECO:0000256" key="1">
    <source>
        <dbReference type="ARBA" id="ARBA00022801"/>
    </source>
</evidence>
<dbReference type="Pfam" id="PF00176">
    <property type="entry name" value="SNF2-rel_dom"/>
    <property type="match status" value="1"/>
</dbReference>
<dbReference type="InterPro" id="IPR049730">
    <property type="entry name" value="SNF2/RAD54-like_C"/>
</dbReference>
<dbReference type="InterPro" id="IPR000330">
    <property type="entry name" value="SNF2_N"/>
</dbReference>
<proteinExistence type="predicted"/>
<organism evidence="7 8">
    <name type="scientific">Gordonia rubripertincta</name>
    <name type="common">Rhodococcus corallinus</name>
    <dbReference type="NCBI Taxonomy" id="36822"/>
    <lineage>
        <taxon>Bacteria</taxon>
        <taxon>Bacillati</taxon>
        <taxon>Actinomycetota</taxon>
        <taxon>Actinomycetes</taxon>
        <taxon>Mycobacteriales</taxon>
        <taxon>Gordoniaceae</taxon>
        <taxon>Gordonia</taxon>
    </lineage>
</organism>
<evidence type="ECO:0000259" key="5">
    <source>
        <dbReference type="PROSITE" id="PS51192"/>
    </source>
</evidence>
<feature type="domain" description="Helicase ATP-binding" evidence="5">
    <location>
        <begin position="666"/>
        <end position="827"/>
    </location>
</feature>
<reference evidence="7" key="1">
    <citation type="submission" date="2022-12" db="EMBL/GenBank/DDBJ databases">
        <authorList>
            <person name="Krivoruchko A.V."/>
            <person name="Elkin A."/>
        </authorList>
    </citation>
    <scope>NUCLEOTIDE SEQUENCE</scope>
    <source>
        <strain evidence="7">IEGM 1388</strain>
    </source>
</reference>
<dbReference type="CDD" id="cd18793">
    <property type="entry name" value="SF2_C_SNF"/>
    <property type="match status" value="1"/>
</dbReference>
<protein>
    <submittedName>
        <fullName evidence="7">SNF2-related protein</fullName>
    </submittedName>
</protein>
<evidence type="ECO:0000313" key="7">
    <source>
        <dbReference type="EMBL" id="MCZ4553499.1"/>
    </source>
</evidence>
<evidence type="ECO:0000313" key="8">
    <source>
        <dbReference type="Proteomes" id="UP001067235"/>
    </source>
</evidence>
<feature type="domain" description="Helicase C-terminal" evidence="6">
    <location>
        <begin position="955"/>
        <end position="1114"/>
    </location>
</feature>
<dbReference type="Proteomes" id="UP001067235">
    <property type="component" value="Unassembled WGS sequence"/>
</dbReference>
<dbReference type="PROSITE" id="PS51194">
    <property type="entry name" value="HELICASE_CTER"/>
    <property type="match status" value="1"/>
</dbReference>
<dbReference type="PROSITE" id="PS50966">
    <property type="entry name" value="ZF_SWIM"/>
    <property type="match status" value="1"/>
</dbReference>
<keyword evidence="2" id="KW-0862">Zinc</keyword>
<keyword evidence="8" id="KW-1185">Reference proteome</keyword>
<dbReference type="Pfam" id="PF04434">
    <property type="entry name" value="SWIM"/>
    <property type="match status" value="1"/>
</dbReference>
<evidence type="ECO:0000259" key="4">
    <source>
        <dbReference type="PROSITE" id="PS50966"/>
    </source>
</evidence>
<name>A0ABT4N2J2_GORRU</name>
<accession>A0ABT4N2J2</accession>
<dbReference type="InterPro" id="IPR007527">
    <property type="entry name" value="Znf_SWIM"/>
</dbReference>
<dbReference type="Pfam" id="PF00271">
    <property type="entry name" value="Helicase_C"/>
    <property type="match status" value="1"/>
</dbReference>
<evidence type="ECO:0000259" key="6">
    <source>
        <dbReference type="PROSITE" id="PS51194"/>
    </source>
</evidence>
<dbReference type="CDD" id="cd18012">
    <property type="entry name" value="DEXQc_arch_SWI2_SNF2"/>
    <property type="match status" value="1"/>
</dbReference>
<comment type="caution">
    <text evidence="7">The sequence shown here is derived from an EMBL/GenBank/DDBJ whole genome shotgun (WGS) entry which is preliminary data.</text>
</comment>
<dbReference type="InterPro" id="IPR014001">
    <property type="entry name" value="Helicase_ATP-bd"/>
</dbReference>
<dbReference type="SMART" id="SM00487">
    <property type="entry name" value="DEXDc"/>
    <property type="match status" value="1"/>
</dbReference>
<keyword evidence="2" id="KW-0479">Metal-binding</keyword>
<dbReference type="EMBL" id="JAPWIE010000010">
    <property type="protein sequence ID" value="MCZ4553499.1"/>
    <property type="molecule type" value="Genomic_DNA"/>
</dbReference>
<dbReference type="InterPro" id="IPR027417">
    <property type="entry name" value="P-loop_NTPase"/>
</dbReference>
<sequence>MTTDWAHLITAASLSSDYDAGTIQRGSAYARQRRLVGVTWDEAKRRLTGRCQGSGVSIYSIKIVFSHLGPAWKIADASCTCPVGYFCKHSVALLLDFARDAPESPRSTLTLVPPVPDWEQKLRPLLTRTPPRNEPLGLQMFVTTPDPRRRSGGPQFALRPLRPGTRTAWIRSGIDWPTLMQASPDHFDGRHLSILKRMGSDSLRVTDYGLPHGLILATAPSTIWHQLDEALAAGIPILGDPGSGIVDIRIVAEATLTVDLSGDHGEDAHVSVAMAIEDKVLTADDVTVLGKHEPHGICYLDDEGVATLAPFDPEFRHIAKLLHTQPVIIPAADALKFTNDFLPRLLDAVPVHVPEGLFTPPTVTGPVGLLTVSFTGDVAHTEWATRYLVNGEPHDIDSGAVSTLPRWRDPAAEDELWERLRDALVSAMLVVDRAALKALAAYTAGGYPMGVLPPADQIEQSDYDAAVRAQSLTTLRRGLHLNALETARFCAEVLPELGERDDLVVEVDEKSQRFRRVKERARLRFTGAETVGSDWLDLEITMDVDDEQVPIKDVISELSTGATHMLLPSGVYFPLDAPELNRLKQLMDEAEALGEFDDDRGAKAEPANVTLWEELLQLGVVDEQLKQWQERVEKLSAARPPTAVEPPAMLHATLRDYQLEGLNWLSFLWDNGFGGILADDMGLGKTLQTLAMFGRARENGETRRFLVVAPTSVLINWAAECHRFTDLKAVTVTATQAKRRTPLADVIADADIVITTYNLLRLDIDAYNGQDWAGMVLDEAQFVKNHNAKNHQAARRLNTPFKLAITGTPMENNLMELWSLLSITVPGLFPDPKSFAAFFRKPIEKGEDPERLPILRKRIKPVMLRRTKDQVARDLPAKQEQTLEIELSEKHRKIYDTRLVREREVVLGLLGDWEKNRFQIFRSLTMLRQLSLHAGLVDPAHGDVDSAKVTFICEQLPELIAEGHSALIFSQFTGFLDVLRKALDIKGIRYSYLDGSLSSRERAAAVETFTSGKTQVFLISLKAGGFGLNLTEADYCFVCDPWWNPAAEAQAIDRTHRIGQTRPVTVYRLVSADTIEAKVVALQDRKRELFTAVVDDGELFSSAVDADDIRNMLG</sequence>
<dbReference type="InterPro" id="IPR038718">
    <property type="entry name" value="SNF2-like_sf"/>
</dbReference>
<keyword evidence="2" id="KW-0863">Zinc-finger</keyword>
<keyword evidence="1" id="KW-0378">Hydrolase</keyword>
<dbReference type="Gene3D" id="3.40.50.10810">
    <property type="entry name" value="Tandem AAA-ATPase domain"/>
    <property type="match status" value="1"/>
</dbReference>
<dbReference type="PANTHER" id="PTHR10799">
    <property type="entry name" value="SNF2/RAD54 HELICASE FAMILY"/>
    <property type="match status" value="1"/>
</dbReference>
<gene>
    <name evidence="7" type="ORF">O4213_26170</name>
</gene>
<feature type="region of interest" description="Disordered" evidence="3">
    <location>
        <begin position="136"/>
        <end position="156"/>
    </location>
</feature>
<evidence type="ECO:0000256" key="2">
    <source>
        <dbReference type="PROSITE-ProRule" id="PRU00325"/>
    </source>
</evidence>
<dbReference type="RefSeq" id="WP_301574148.1">
    <property type="nucleotide sequence ID" value="NZ_JAPWIE010000010.1"/>
</dbReference>
<evidence type="ECO:0000256" key="3">
    <source>
        <dbReference type="SAM" id="MobiDB-lite"/>
    </source>
</evidence>
<dbReference type="SUPFAM" id="SSF52540">
    <property type="entry name" value="P-loop containing nucleoside triphosphate hydrolases"/>
    <property type="match status" value="2"/>
</dbReference>
<feature type="domain" description="SWIM-type" evidence="4">
    <location>
        <begin position="59"/>
        <end position="98"/>
    </location>
</feature>
<dbReference type="Gene3D" id="3.40.50.300">
    <property type="entry name" value="P-loop containing nucleotide triphosphate hydrolases"/>
    <property type="match status" value="1"/>
</dbReference>